<protein>
    <submittedName>
        <fullName evidence="2">Uncharacterized protein</fullName>
    </submittedName>
</protein>
<proteinExistence type="predicted"/>
<accession>A0AAN8YSI0</accession>
<comment type="caution">
    <text evidence="2">The sequence shown here is derived from an EMBL/GenBank/DDBJ whole genome shotgun (WGS) entry which is preliminary data.</text>
</comment>
<feature type="compositionally biased region" description="Low complexity" evidence="1">
    <location>
        <begin position="160"/>
        <end position="181"/>
    </location>
</feature>
<evidence type="ECO:0000256" key="1">
    <source>
        <dbReference type="SAM" id="MobiDB-lite"/>
    </source>
</evidence>
<dbReference type="PANTHER" id="PTHR47481:SF4">
    <property type="entry name" value="REVERSE TRANSCRIPTASE"/>
    <property type="match status" value="1"/>
</dbReference>
<evidence type="ECO:0000313" key="3">
    <source>
        <dbReference type="Proteomes" id="UP001371456"/>
    </source>
</evidence>
<feature type="compositionally biased region" description="Polar residues" evidence="1">
    <location>
        <begin position="120"/>
        <end position="129"/>
    </location>
</feature>
<organism evidence="2 3">
    <name type="scientific">Solanum bulbocastanum</name>
    <name type="common">Wild potato</name>
    <dbReference type="NCBI Taxonomy" id="147425"/>
    <lineage>
        <taxon>Eukaryota</taxon>
        <taxon>Viridiplantae</taxon>
        <taxon>Streptophyta</taxon>
        <taxon>Embryophyta</taxon>
        <taxon>Tracheophyta</taxon>
        <taxon>Spermatophyta</taxon>
        <taxon>Magnoliopsida</taxon>
        <taxon>eudicotyledons</taxon>
        <taxon>Gunneridae</taxon>
        <taxon>Pentapetalae</taxon>
        <taxon>asterids</taxon>
        <taxon>lamiids</taxon>
        <taxon>Solanales</taxon>
        <taxon>Solanaceae</taxon>
        <taxon>Solanoideae</taxon>
        <taxon>Solaneae</taxon>
        <taxon>Solanum</taxon>
    </lineage>
</organism>
<feature type="region of interest" description="Disordered" evidence="1">
    <location>
        <begin position="108"/>
        <end position="129"/>
    </location>
</feature>
<feature type="compositionally biased region" description="Gly residues" evidence="1">
    <location>
        <begin position="198"/>
        <end position="207"/>
    </location>
</feature>
<dbReference type="Proteomes" id="UP001371456">
    <property type="component" value="Unassembled WGS sequence"/>
</dbReference>
<dbReference type="AlphaFoldDB" id="A0AAN8YSI0"/>
<keyword evidence="3" id="KW-1185">Reference proteome</keyword>
<gene>
    <name evidence="2" type="ORF">RDI58_000555</name>
</gene>
<sequence length="216" mass="22373">MSIPSEKTATSSSNSKDETIIIAQQLKMQFRGTRKGDLETIDSYVKKLKSTADSLTAIGNPISDPDLVLQLLAGLPPSQYLLLKNTISSQLPLPNFSEACSMLYEYEKTTSTPPPGVAGENNNNSNTGKSTVEMIHDIASTVTTVASVAREFWNAVAPLSGSGSSGTPTKATPGPGNKKNGSTGGRGRGRGRGNNNRGRGGGGGRGGSSSRNSAGK</sequence>
<feature type="region of interest" description="Disordered" evidence="1">
    <location>
        <begin position="157"/>
        <end position="216"/>
    </location>
</feature>
<dbReference type="PANTHER" id="PTHR47481">
    <property type="match status" value="1"/>
</dbReference>
<reference evidence="2 3" key="1">
    <citation type="submission" date="2024-02" db="EMBL/GenBank/DDBJ databases">
        <title>de novo genome assembly of Solanum bulbocastanum strain 11H21.</title>
        <authorList>
            <person name="Hosaka A.J."/>
        </authorList>
    </citation>
    <scope>NUCLEOTIDE SEQUENCE [LARGE SCALE GENOMIC DNA]</scope>
    <source>
        <tissue evidence="2">Young leaves</tissue>
    </source>
</reference>
<dbReference type="EMBL" id="JBANQN010000001">
    <property type="protein sequence ID" value="KAK6802772.1"/>
    <property type="molecule type" value="Genomic_DNA"/>
</dbReference>
<name>A0AAN8YSI0_SOLBU</name>
<dbReference type="Pfam" id="PF14223">
    <property type="entry name" value="Retrotran_gag_2"/>
    <property type="match status" value="1"/>
</dbReference>
<evidence type="ECO:0000313" key="2">
    <source>
        <dbReference type="EMBL" id="KAK6802772.1"/>
    </source>
</evidence>